<feature type="domain" description="Xylose isomerase-like TIM barrel" evidence="1">
    <location>
        <begin position="22"/>
        <end position="196"/>
    </location>
</feature>
<gene>
    <name evidence="2" type="ORF">ACFQEV_08110</name>
</gene>
<dbReference type="Pfam" id="PF01261">
    <property type="entry name" value="AP_endonuc_2"/>
    <property type="match status" value="1"/>
</dbReference>
<sequence>MTGLEVPGAHLGPFISLDEQPAELERTIESYAAVDCGALAVSVGDRAYFESADRIAEMAQKLESLAETAAGYDLDFLYHNHHWEFQPLSGTDTAIFDVQMAEIDDSVGVELDVGWVAAGGDDPVKRIESLGDRLEILHIKDVDIAEKRSVEVGEGDVDLASCVDAALATGVDWFVYEHDEPSDPLASLETGARFLLDLQ</sequence>
<dbReference type="RefSeq" id="WP_379694651.1">
    <property type="nucleotide sequence ID" value="NZ_JBHSXH010000011.1"/>
</dbReference>
<dbReference type="Gene3D" id="3.20.20.150">
    <property type="entry name" value="Divalent-metal-dependent TIM barrel enzymes"/>
    <property type="match status" value="1"/>
</dbReference>
<evidence type="ECO:0000313" key="2">
    <source>
        <dbReference type="EMBL" id="MFC6824953.1"/>
    </source>
</evidence>
<dbReference type="PANTHER" id="PTHR12110">
    <property type="entry name" value="HYDROXYPYRUVATE ISOMERASE"/>
    <property type="match status" value="1"/>
</dbReference>
<keyword evidence="3" id="KW-1185">Reference proteome</keyword>
<comment type="caution">
    <text evidence="2">The sequence shown here is derived from an EMBL/GenBank/DDBJ whole genome shotgun (WGS) entry which is preliminary data.</text>
</comment>
<dbReference type="AlphaFoldDB" id="A0ABD5U0C7"/>
<organism evidence="2 3">
    <name type="scientific">Halopelagius fulvigenes</name>
    <dbReference type="NCBI Taxonomy" id="1198324"/>
    <lineage>
        <taxon>Archaea</taxon>
        <taxon>Methanobacteriati</taxon>
        <taxon>Methanobacteriota</taxon>
        <taxon>Stenosarchaea group</taxon>
        <taxon>Halobacteria</taxon>
        <taxon>Halobacteriales</taxon>
        <taxon>Haloferacaceae</taxon>
    </lineage>
</organism>
<reference evidence="2 3" key="1">
    <citation type="journal article" date="2019" name="Int. J. Syst. Evol. Microbiol.">
        <title>The Global Catalogue of Microorganisms (GCM) 10K type strain sequencing project: providing services to taxonomists for standard genome sequencing and annotation.</title>
        <authorList>
            <consortium name="The Broad Institute Genomics Platform"/>
            <consortium name="The Broad Institute Genome Sequencing Center for Infectious Disease"/>
            <person name="Wu L."/>
            <person name="Ma J."/>
        </authorList>
    </citation>
    <scope>NUCLEOTIDE SEQUENCE [LARGE SCALE GENOMIC DNA]</scope>
    <source>
        <strain evidence="2 3">YIM 94188</strain>
    </source>
</reference>
<dbReference type="GO" id="GO:0016853">
    <property type="term" value="F:isomerase activity"/>
    <property type="evidence" value="ECO:0007669"/>
    <property type="project" value="UniProtKB-KW"/>
</dbReference>
<proteinExistence type="predicted"/>
<dbReference type="InterPro" id="IPR050312">
    <property type="entry name" value="IolE/XylAMocC-like"/>
</dbReference>
<protein>
    <submittedName>
        <fullName evidence="2">Sugar phosphate isomerase/epimerase family protein</fullName>
    </submittedName>
</protein>
<dbReference type="InterPro" id="IPR013022">
    <property type="entry name" value="Xyl_isomerase-like_TIM-brl"/>
</dbReference>
<dbReference type="InterPro" id="IPR036237">
    <property type="entry name" value="Xyl_isomerase-like_sf"/>
</dbReference>
<dbReference type="SUPFAM" id="SSF51658">
    <property type="entry name" value="Xylose isomerase-like"/>
    <property type="match status" value="1"/>
</dbReference>
<dbReference type="Proteomes" id="UP001596408">
    <property type="component" value="Unassembled WGS sequence"/>
</dbReference>
<name>A0ABD5U0C7_9EURY</name>
<evidence type="ECO:0000259" key="1">
    <source>
        <dbReference type="Pfam" id="PF01261"/>
    </source>
</evidence>
<keyword evidence="2" id="KW-0413">Isomerase</keyword>
<dbReference type="EMBL" id="JBHSXH010000011">
    <property type="protein sequence ID" value="MFC6824953.1"/>
    <property type="molecule type" value="Genomic_DNA"/>
</dbReference>
<dbReference type="PANTHER" id="PTHR12110:SF41">
    <property type="entry name" value="INOSOSE DEHYDRATASE"/>
    <property type="match status" value="1"/>
</dbReference>
<accession>A0ABD5U0C7</accession>
<evidence type="ECO:0000313" key="3">
    <source>
        <dbReference type="Proteomes" id="UP001596408"/>
    </source>
</evidence>